<dbReference type="GO" id="GO:0005829">
    <property type="term" value="C:cytosol"/>
    <property type="evidence" value="ECO:0007669"/>
    <property type="project" value="UniProtKB-SubCell"/>
</dbReference>
<feature type="compositionally biased region" description="Acidic residues" evidence="7">
    <location>
        <begin position="703"/>
        <end position="720"/>
    </location>
</feature>
<dbReference type="GO" id="GO:0031369">
    <property type="term" value="F:translation initiation factor binding"/>
    <property type="evidence" value="ECO:0007669"/>
    <property type="project" value="InterPro"/>
</dbReference>
<feature type="region of interest" description="Disordered" evidence="7">
    <location>
        <begin position="495"/>
        <end position="517"/>
    </location>
</feature>
<dbReference type="EnsemblMetazoa" id="AQUA011847-RA">
    <property type="protein sequence ID" value="AQUA011847-PA"/>
    <property type="gene ID" value="AQUA011847"/>
</dbReference>
<dbReference type="GO" id="GO:0005851">
    <property type="term" value="C:eukaryotic translation initiation factor 2B complex"/>
    <property type="evidence" value="ECO:0007669"/>
    <property type="project" value="TreeGrafter"/>
</dbReference>
<comment type="subcellular location">
    <subcellularLocation>
        <location evidence="1">Cytoplasm</location>
        <location evidence="1">Cytosol</location>
    </subcellularLocation>
</comment>
<comment type="similarity">
    <text evidence="2">Belongs to the eIF-2B gamma/epsilon subunits family.</text>
</comment>
<organism evidence="9 10">
    <name type="scientific">Anopheles quadriannulatus</name>
    <name type="common">Mosquito</name>
    <dbReference type="NCBI Taxonomy" id="34691"/>
    <lineage>
        <taxon>Eukaryota</taxon>
        <taxon>Metazoa</taxon>
        <taxon>Ecdysozoa</taxon>
        <taxon>Arthropoda</taxon>
        <taxon>Hexapoda</taxon>
        <taxon>Insecta</taxon>
        <taxon>Pterygota</taxon>
        <taxon>Neoptera</taxon>
        <taxon>Endopterygota</taxon>
        <taxon>Diptera</taxon>
        <taxon>Nematocera</taxon>
        <taxon>Culicoidea</taxon>
        <taxon>Culicidae</taxon>
        <taxon>Anophelinae</taxon>
        <taxon>Anopheles</taxon>
    </lineage>
</organism>
<dbReference type="GO" id="GO:0005085">
    <property type="term" value="F:guanyl-nucleotide exchange factor activity"/>
    <property type="evidence" value="ECO:0007669"/>
    <property type="project" value="InterPro"/>
</dbReference>
<evidence type="ECO:0000256" key="2">
    <source>
        <dbReference type="ARBA" id="ARBA00007878"/>
    </source>
</evidence>
<evidence type="ECO:0000313" key="9">
    <source>
        <dbReference type="EnsemblMetazoa" id="AQUA011847-PA"/>
    </source>
</evidence>
<dbReference type="Proteomes" id="UP000076407">
    <property type="component" value="Unassembled WGS sequence"/>
</dbReference>
<dbReference type="InterPro" id="IPR035543">
    <property type="entry name" value="eIF-2B_epsilon_N"/>
</dbReference>
<dbReference type="CDD" id="cd04197">
    <property type="entry name" value="eIF-2B_epsilon_N"/>
    <property type="match status" value="1"/>
</dbReference>
<evidence type="ECO:0000313" key="10">
    <source>
        <dbReference type="Proteomes" id="UP000076407"/>
    </source>
</evidence>
<evidence type="ECO:0000256" key="1">
    <source>
        <dbReference type="ARBA" id="ARBA00004514"/>
    </source>
</evidence>
<keyword evidence="10" id="KW-1185">Reference proteome</keyword>
<dbReference type="InterPro" id="IPR003307">
    <property type="entry name" value="W2_domain"/>
</dbReference>
<dbReference type="InterPro" id="IPR051956">
    <property type="entry name" value="eIF2B_epsilon"/>
</dbReference>
<evidence type="ECO:0000256" key="3">
    <source>
        <dbReference type="ARBA" id="ARBA00022490"/>
    </source>
</evidence>
<dbReference type="InterPro" id="IPR005835">
    <property type="entry name" value="NTP_transferase_dom"/>
</dbReference>
<dbReference type="VEuPathDB" id="VectorBase:AQUA011847"/>
<keyword evidence="3" id="KW-0963">Cytoplasm</keyword>
<feature type="compositionally biased region" description="Acidic residues" evidence="7">
    <location>
        <begin position="495"/>
        <end position="505"/>
    </location>
</feature>
<evidence type="ECO:0000256" key="6">
    <source>
        <dbReference type="ARBA" id="ARBA00046432"/>
    </source>
</evidence>
<evidence type="ECO:0000259" key="8">
    <source>
        <dbReference type="PROSITE" id="PS51363"/>
    </source>
</evidence>
<dbReference type="Gene3D" id="3.90.550.10">
    <property type="entry name" value="Spore Coat Polysaccharide Biosynthesis Protein SpsA, Chain A"/>
    <property type="match status" value="1"/>
</dbReference>
<dbReference type="Gene3D" id="1.25.40.180">
    <property type="match status" value="1"/>
</dbReference>
<dbReference type="InterPro" id="IPR029044">
    <property type="entry name" value="Nucleotide-diphossugar_trans"/>
</dbReference>
<dbReference type="InterPro" id="IPR044123">
    <property type="entry name" value="W2_eIF2B_epsilon"/>
</dbReference>
<dbReference type="PANTHER" id="PTHR45887:SF1">
    <property type="entry name" value="TRANSLATION INITIATION FACTOR EIF-2B SUBUNIT EPSILON"/>
    <property type="match status" value="1"/>
</dbReference>
<dbReference type="SUPFAM" id="SSF53448">
    <property type="entry name" value="Nucleotide-diphospho-sugar transferases"/>
    <property type="match status" value="1"/>
</dbReference>
<evidence type="ECO:0000256" key="5">
    <source>
        <dbReference type="ARBA" id="ARBA00044345"/>
    </source>
</evidence>
<sequence length="720" mass="80455">GWSQAAKISYTLASHHPGPLYVHHNPVGEGSRYNPTIDCSGVPRVHSMSKAKAIENKEIVQAIVIADSYNDNFQPFTSTKPLALLPVANVPLIEYTLETLNRNGVEEVIVFCSSHIDQVKRHIADRQAARCTWSTGMRVSIISSEACRSIGEAIRDLDARNTIRGSVLLLGVESVTNADLAALLEEHKRLAKVDRGAVMTVVYKEGLRRMRTGNEVLVAHDPTTRRLLYHQRLAQHERERSFELPLDLFLANRDVAVCHGLLDPQIAICSQAALPLFADNFDFLTRDDFVRGVLINEEILNSRIYVAKLAREEYAMRVNNWQSYHLVSLDVINRWVYPLVPDTAISEFRQQYKHYRNNVYRHRNVRLSRSCELDGDLVVGEECEIREGTYLRQSVVGRGCRIGRNCRIVNSFLLEGATVGDGTVLSHCVLERAVTVGSRCTIEPGTVLGEGVEIPDGLTVGGLLLQASEPAADEWGTTPVEKIADRAYTIPVLDEEDSDSDEEEGGSGQPALNQPHAIAPLPERYPASVYEPSDEECDSGPASPVPEDANIFLSEVVESLKRGLAEKSNAEYLILEINSSRYAYNMALCEVNYYVVKAILQIMLQQDGVATNTVGTLRRLLAYFGVVFRNYIRDRDAMMDCLKALEEMCPASETVRAKLPQLVHYLYEADLIGEQVIIEWYDGLVDAGLKSALSKLVQWLQESSEEEEDDDDDDDEEEED</sequence>
<dbReference type="SMART" id="SM00515">
    <property type="entry name" value="eIF5C"/>
    <property type="match status" value="1"/>
</dbReference>
<dbReference type="PANTHER" id="PTHR45887">
    <property type="entry name" value="TRANSLATION INITIATION FACTOR EIF-2B SUBUNIT EPSILON"/>
    <property type="match status" value="1"/>
</dbReference>
<dbReference type="AlphaFoldDB" id="A0A182XPP5"/>
<name>A0A182XPP5_ANOQN</name>
<dbReference type="CDD" id="cd11558">
    <property type="entry name" value="W2_eIF2B_epsilon"/>
    <property type="match status" value="1"/>
</dbReference>
<reference evidence="9" key="1">
    <citation type="submission" date="2020-05" db="UniProtKB">
        <authorList>
            <consortium name="EnsemblMetazoa"/>
        </authorList>
    </citation>
    <scope>IDENTIFICATION</scope>
    <source>
        <strain evidence="9">SANGQUA</strain>
    </source>
</reference>
<dbReference type="Pfam" id="PF02020">
    <property type="entry name" value="W2"/>
    <property type="match status" value="1"/>
</dbReference>
<dbReference type="Pfam" id="PF00483">
    <property type="entry name" value="NTP_transferase"/>
    <property type="match status" value="1"/>
</dbReference>
<dbReference type="PROSITE" id="PS51363">
    <property type="entry name" value="W2"/>
    <property type="match status" value="1"/>
</dbReference>
<dbReference type="SUPFAM" id="SSF48371">
    <property type="entry name" value="ARM repeat"/>
    <property type="match status" value="1"/>
</dbReference>
<dbReference type="FunFam" id="3.90.550.10:FF:000066">
    <property type="entry name" value="Translation initiation factor eIF-2B subunit epsilon"/>
    <property type="match status" value="1"/>
</dbReference>
<comment type="subunit">
    <text evidence="6">Component of the translation initiation factor 2B (eIF2B) complex which is a heterodecamer of two sets of five different subunits: alpha, beta, gamma, delta and epsilon. Subunits alpha, beta and delta comprise a regulatory subcomplex and subunits epsilon and gamma comprise a catalytic subcomplex. Within the complex, the hexameric regulatory complex resides at the center, with the two heterodimeric catalytic subcomplexes bound on opposite sides.</text>
</comment>
<feature type="region of interest" description="Disordered" evidence="7">
    <location>
        <begin position="701"/>
        <end position="720"/>
    </location>
</feature>
<dbReference type="InterPro" id="IPR016024">
    <property type="entry name" value="ARM-type_fold"/>
</dbReference>
<accession>A0A182XPP5</accession>
<dbReference type="STRING" id="34691.A0A182XPP5"/>
<dbReference type="GO" id="GO:0003743">
    <property type="term" value="F:translation initiation factor activity"/>
    <property type="evidence" value="ECO:0007669"/>
    <property type="project" value="UniProtKB-ARBA"/>
</dbReference>
<dbReference type="FunFam" id="1.25.40.180:FF:000022">
    <property type="entry name" value="Translation initiation factor eIF-2B epsilon subunit"/>
    <property type="match status" value="1"/>
</dbReference>
<dbReference type="InterPro" id="IPR056764">
    <property type="entry name" value="LbH_EIF2B3/5"/>
</dbReference>
<dbReference type="Gene3D" id="2.160.10.10">
    <property type="entry name" value="Hexapeptide repeat proteins"/>
    <property type="match status" value="1"/>
</dbReference>
<proteinExistence type="inferred from homology"/>
<dbReference type="Pfam" id="PF25084">
    <property type="entry name" value="LbH_EIF2B"/>
    <property type="match status" value="1"/>
</dbReference>
<evidence type="ECO:0000256" key="4">
    <source>
        <dbReference type="ARBA" id="ARBA00044144"/>
    </source>
</evidence>
<feature type="domain" description="W2" evidence="8">
    <location>
        <begin position="546"/>
        <end position="710"/>
    </location>
</feature>
<protein>
    <recommendedName>
        <fullName evidence="4">Translation initiation factor eIF2B subunit epsilon</fullName>
    </recommendedName>
    <alternativeName>
        <fullName evidence="5">eIF2B GDP-GTP exchange factor subunit epsilon</fullName>
    </alternativeName>
</protein>
<evidence type="ECO:0000256" key="7">
    <source>
        <dbReference type="SAM" id="MobiDB-lite"/>
    </source>
</evidence>